<feature type="domain" description="DUF6729" evidence="1">
    <location>
        <begin position="1"/>
        <end position="58"/>
    </location>
</feature>
<keyword evidence="3" id="KW-1185">Reference proteome</keyword>
<accession>A0A9D4JN97</accession>
<dbReference type="InterPro" id="IPR046616">
    <property type="entry name" value="DUF6729"/>
</dbReference>
<gene>
    <name evidence="2" type="ORF">DPMN_142209</name>
</gene>
<evidence type="ECO:0000313" key="3">
    <source>
        <dbReference type="Proteomes" id="UP000828390"/>
    </source>
</evidence>
<dbReference type="AlphaFoldDB" id="A0A9D4JN97"/>
<evidence type="ECO:0000313" key="2">
    <source>
        <dbReference type="EMBL" id="KAH3813742.1"/>
    </source>
</evidence>
<proteinExistence type="predicted"/>
<reference evidence="2" key="2">
    <citation type="submission" date="2020-11" db="EMBL/GenBank/DDBJ databases">
        <authorList>
            <person name="McCartney M.A."/>
            <person name="Auch B."/>
            <person name="Kono T."/>
            <person name="Mallez S."/>
            <person name="Becker A."/>
            <person name="Gohl D.M."/>
            <person name="Silverstein K.A.T."/>
            <person name="Koren S."/>
            <person name="Bechman K.B."/>
            <person name="Herman A."/>
            <person name="Abrahante J.E."/>
            <person name="Garbe J."/>
        </authorList>
    </citation>
    <scope>NUCLEOTIDE SEQUENCE</scope>
    <source>
        <strain evidence="2">Duluth1</strain>
        <tissue evidence="2">Whole animal</tissue>
    </source>
</reference>
<dbReference type="Proteomes" id="UP000828390">
    <property type="component" value="Unassembled WGS sequence"/>
</dbReference>
<reference evidence="2" key="1">
    <citation type="journal article" date="2019" name="bioRxiv">
        <title>The Genome of the Zebra Mussel, Dreissena polymorpha: A Resource for Invasive Species Research.</title>
        <authorList>
            <person name="McCartney M.A."/>
            <person name="Auch B."/>
            <person name="Kono T."/>
            <person name="Mallez S."/>
            <person name="Zhang Y."/>
            <person name="Obille A."/>
            <person name="Becker A."/>
            <person name="Abrahante J.E."/>
            <person name="Garbe J."/>
            <person name="Badalamenti J.P."/>
            <person name="Herman A."/>
            <person name="Mangelson H."/>
            <person name="Liachko I."/>
            <person name="Sullivan S."/>
            <person name="Sone E.D."/>
            <person name="Koren S."/>
            <person name="Silverstein K.A.T."/>
            <person name="Beckman K.B."/>
            <person name="Gohl D.M."/>
        </authorList>
    </citation>
    <scope>NUCLEOTIDE SEQUENCE</scope>
    <source>
        <strain evidence="2">Duluth1</strain>
        <tissue evidence="2">Whole animal</tissue>
    </source>
</reference>
<dbReference type="Pfam" id="PF20499">
    <property type="entry name" value="DUF6729"/>
    <property type="match status" value="1"/>
</dbReference>
<organism evidence="2 3">
    <name type="scientific">Dreissena polymorpha</name>
    <name type="common">Zebra mussel</name>
    <name type="synonym">Mytilus polymorpha</name>
    <dbReference type="NCBI Taxonomy" id="45954"/>
    <lineage>
        <taxon>Eukaryota</taxon>
        <taxon>Metazoa</taxon>
        <taxon>Spiralia</taxon>
        <taxon>Lophotrochozoa</taxon>
        <taxon>Mollusca</taxon>
        <taxon>Bivalvia</taxon>
        <taxon>Autobranchia</taxon>
        <taxon>Heteroconchia</taxon>
        <taxon>Euheterodonta</taxon>
        <taxon>Imparidentia</taxon>
        <taxon>Neoheterodontei</taxon>
        <taxon>Myida</taxon>
        <taxon>Dreissenoidea</taxon>
        <taxon>Dreissenidae</taxon>
        <taxon>Dreissena</taxon>
    </lineage>
</organism>
<name>A0A9D4JN97_DREPO</name>
<protein>
    <recommendedName>
        <fullName evidence="1">DUF6729 domain-containing protein</fullName>
    </recommendedName>
</protein>
<sequence length="58" mass="6896">MPRHLFQYQFVCIHEGCQGALTNIRFHQKTRMVLDVSDYYVMAGEDYNCNKCKRHVIS</sequence>
<comment type="caution">
    <text evidence="2">The sequence shown here is derived from an EMBL/GenBank/DDBJ whole genome shotgun (WGS) entry which is preliminary data.</text>
</comment>
<dbReference type="EMBL" id="JAIWYP010000006">
    <property type="protein sequence ID" value="KAH3813742.1"/>
    <property type="molecule type" value="Genomic_DNA"/>
</dbReference>
<evidence type="ECO:0000259" key="1">
    <source>
        <dbReference type="Pfam" id="PF20499"/>
    </source>
</evidence>